<dbReference type="EMBL" id="KQ434846">
    <property type="protein sequence ID" value="KZC08405.1"/>
    <property type="molecule type" value="Genomic_DNA"/>
</dbReference>
<evidence type="ECO:0000313" key="4">
    <source>
        <dbReference type="EMBL" id="KZC08405.1"/>
    </source>
</evidence>
<dbReference type="PANTHER" id="PTHR10648">
    <property type="entry name" value="SERINE/THREONINE-PROTEIN PHOSPHATASE PP2A 65 KDA REGULATORY SUBUNIT"/>
    <property type="match status" value="1"/>
</dbReference>
<dbReference type="OMA" id="KFFNLCS"/>
<reference evidence="4 5" key="1">
    <citation type="submission" date="2015-07" db="EMBL/GenBank/DDBJ databases">
        <title>The genome of Dufourea novaeangliae.</title>
        <authorList>
            <person name="Pan H."/>
            <person name="Kapheim K."/>
        </authorList>
    </citation>
    <scope>NUCLEOTIDE SEQUENCE [LARGE SCALE GENOMIC DNA]</scope>
    <source>
        <strain evidence="4">0120121106</strain>
        <tissue evidence="4">Whole body</tissue>
    </source>
</reference>
<name>A0A154P917_DUFNO</name>
<organism evidence="4 5">
    <name type="scientific">Dufourea novaeangliae</name>
    <name type="common">Sweat bee</name>
    <dbReference type="NCBI Taxonomy" id="178035"/>
    <lineage>
        <taxon>Eukaryota</taxon>
        <taxon>Metazoa</taxon>
        <taxon>Ecdysozoa</taxon>
        <taxon>Arthropoda</taxon>
        <taxon>Hexapoda</taxon>
        <taxon>Insecta</taxon>
        <taxon>Pterygota</taxon>
        <taxon>Neoptera</taxon>
        <taxon>Endopterygota</taxon>
        <taxon>Hymenoptera</taxon>
        <taxon>Apocrita</taxon>
        <taxon>Aculeata</taxon>
        <taxon>Apoidea</taxon>
        <taxon>Anthophila</taxon>
        <taxon>Halictidae</taxon>
        <taxon>Rophitinae</taxon>
        <taxon>Dufourea</taxon>
    </lineage>
</organism>
<sequence length="729" mass="83373">MQSVRQITDDPDTRVRTDLVKEVPQVALICQEAPHLFGDVLHNYMLQYIIEYLRDSDSQVRLTAQETVLTLIKKGLLDNNAIEVKICAAIDVLCRSVDFLTLGISLMIKMAPFIGKDLTEKLFLDRYICLCKDEVFCVRNISISHFGEFCGVVGRKALFRQLFPLYVDLCCDQVWGIRKACVDVMIPVSCCMTLQHRRLLLADLLATHLNDESKWVRISAFQILGPFISTFAEQFTDISYNQQGELVFTRQQDSGYSIRYSYEDIFPTKCRIRSHTLDAEDNSTKENFNSSVIVDKPIYEEENPEEDEFQEDDVSMIRACKSKIQKYVKMKEVVDDSDKYSPFLYYYIAPDLPPDDELVEAAKRSTAQNNKSRKSRNTSNKPSTLTDLCNEDKYGAGEFDSINYNKQEIVPNHLIDSFLSMAEPEHCLDMGADIPHHCAFSFPAVALTLGRKKWPDLQEAYILLAMAKQWKVRRTVASGIHEIAVILGKNLTADVLVPIHSSFVKDLDEVRIGILKNLATFLKLLEPRDRYLYLPMLKEFLATDNESNWRFREELATQLLETVRLFQPYDVERYIAPLSFTLLSDKVAAVRHVALSLVTKIVAYLTAHRHSMSRLFKDLRCSLGVYAEKWTGRQTYAFLCGQLVSNNAITRIKFSRELLPILLQLSTDKVPNVRLAVARTLLKDVVPMGPCWLDSEEVEEVEKILLKMQSDPDRDVRVLAGGKENPTQD</sequence>
<dbReference type="InterPro" id="IPR051023">
    <property type="entry name" value="PP2A_Regulatory_Subunit_A"/>
</dbReference>
<dbReference type="InterPro" id="IPR016024">
    <property type="entry name" value="ARM-type_fold"/>
</dbReference>
<protein>
    <submittedName>
        <fullName evidence="4">Serine/threonine-protein phosphatase 4 regulatory subunit 1</fullName>
    </submittedName>
</protein>
<dbReference type="PROSITE" id="PS50077">
    <property type="entry name" value="HEAT_REPEAT"/>
    <property type="match status" value="1"/>
</dbReference>
<evidence type="ECO:0000256" key="3">
    <source>
        <dbReference type="SAM" id="MobiDB-lite"/>
    </source>
</evidence>
<keyword evidence="1" id="KW-0677">Repeat</keyword>
<dbReference type="OrthoDB" id="340346at2759"/>
<dbReference type="Gene3D" id="1.25.10.10">
    <property type="entry name" value="Leucine-rich Repeat Variant"/>
    <property type="match status" value="2"/>
</dbReference>
<dbReference type="GO" id="GO:0019888">
    <property type="term" value="F:protein phosphatase regulator activity"/>
    <property type="evidence" value="ECO:0007669"/>
    <property type="project" value="TreeGrafter"/>
</dbReference>
<dbReference type="SUPFAM" id="SSF48371">
    <property type="entry name" value="ARM repeat"/>
    <property type="match status" value="1"/>
</dbReference>
<proteinExistence type="predicted"/>
<dbReference type="Proteomes" id="UP000076502">
    <property type="component" value="Unassembled WGS sequence"/>
</dbReference>
<dbReference type="Pfam" id="PF02985">
    <property type="entry name" value="HEAT"/>
    <property type="match status" value="1"/>
</dbReference>
<dbReference type="AlphaFoldDB" id="A0A154P917"/>
<feature type="repeat" description="HEAT" evidence="2">
    <location>
        <begin position="658"/>
        <end position="696"/>
    </location>
</feature>
<dbReference type="STRING" id="178035.A0A154P917"/>
<dbReference type="InterPro" id="IPR021133">
    <property type="entry name" value="HEAT_type_2"/>
</dbReference>
<dbReference type="PANTHER" id="PTHR10648:SF1">
    <property type="entry name" value="SERINE_THREONINE-PROTEIN PHOSPHATASE 4 REGULATORY SUBUNIT 1"/>
    <property type="match status" value="1"/>
</dbReference>
<feature type="region of interest" description="Disordered" evidence="3">
    <location>
        <begin position="363"/>
        <end position="387"/>
    </location>
</feature>
<keyword evidence="5" id="KW-1185">Reference proteome</keyword>
<evidence type="ECO:0000256" key="2">
    <source>
        <dbReference type="PROSITE-ProRule" id="PRU00103"/>
    </source>
</evidence>
<gene>
    <name evidence="4" type="ORF">WN55_09309</name>
</gene>
<evidence type="ECO:0000313" key="5">
    <source>
        <dbReference type="Proteomes" id="UP000076502"/>
    </source>
</evidence>
<dbReference type="InterPro" id="IPR000357">
    <property type="entry name" value="HEAT"/>
</dbReference>
<dbReference type="InterPro" id="IPR011989">
    <property type="entry name" value="ARM-like"/>
</dbReference>
<accession>A0A154P917</accession>
<dbReference type="GO" id="GO:0005737">
    <property type="term" value="C:cytoplasm"/>
    <property type="evidence" value="ECO:0007669"/>
    <property type="project" value="TreeGrafter"/>
</dbReference>
<evidence type="ECO:0000256" key="1">
    <source>
        <dbReference type="ARBA" id="ARBA00022737"/>
    </source>
</evidence>